<feature type="compositionally biased region" description="Basic and acidic residues" evidence="2">
    <location>
        <begin position="486"/>
        <end position="504"/>
    </location>
</feature>
<dbReference type="EMBL" id="JAACFV010000016">
    <property type="protein sequence ID" value="KAF7511956.1"/>
    <property type="molecule type" value="Genomic_DNA"/>
</dbReference>
<evidence type="ECO:0000256" key="2">
    <source>
        <dbReference type="SAM" id="MobiDB-lite"/>
    </source>
</evidence>
<proteinExistence type="predicted"/>
<keyword evidence="1" id="KW-0663">Pyridoxal phosphate</keyword>
<keyword evidence="5" id="KW-1185">Reference proteome</keyword>
<feature type="region of interest" description="Disordered" evidence="2">
    <location>
        <begin position="468"/>
        <end position="504"/>
    </location>
</feature>
<dbReference type="PANTHER" id="PTHR43092:SF2">
    <property type="entry name" value="HERCYNYLCYSTEINE SULFOXIDE LYASE"/>
    <property type="match status" value="1"/>
</dbReference>
<dbReference type="OrthoDB" id="5978656at2759"/>
<sequence length="516" mass="57590">MGSISQSTPFGKPMREHFLFDKNFRNLNHGSFGTYPHAVLTSLRHFQSLAEAAPDKFMRYTYSDLLLASRRAVSTLVHAPLDTCVFVQNATLGINTVLRNLVYEPRKDVIVYFDTIYGACEKTISSILETNPTVTARKVDGYEFPCEHDEVVARFVDVVQALQREGLKAKVAVFDTICAVPGVRFPFERLTEECRRLGVLSCIDAAHGIGHIPLDLGALDPDFLVSNCHKWLFTPRGCALFYVPFRNQHLIRTTYPTSHGYMPLSTSQASIRNPLPALAPNTTPFTALFQFVATMDNAPYYCVPAAQKFREEVCGGEENLMRYLRESMRKGGDRVAEILGTEVMENSADREGGVRAAGSLRDCAFANVRLPLTISSPPLDSNPAETENRKGVVKGAIAQEEVGRVVDYMQQTFVDEFDTFIAVYEYKGRLWTRLSGQVYLDLSDWEWCARVLGEVCARVREGRFRGEEDVGAEHQGGNGAKQGRKGGLDDSKEGEEKNDGIKDIAEGFQGFRVEME</sequence>
<evidence type="ECO:0000256" key="1">
    <source>
        <dbReference type="ARBA" id="ARBA00022898"/>
    </source>
</evidence>
<organism evidence="4 5">
    <name type="scientific">Endocarpon pusillum</name>
    <dbReference type="NCBI Taxonomy" id="364733"/>
    <lineage>
        <taxon>Eukaryota</taxon>
        <taxon>Fungi</taxon>
        <taxon>Dikarya</taxon>
        <taxon>Ascomycota</taxon>
        <taxon>Pezizomycotina</taxon>
        <taxon>Eurotiomycetes</taxon>
        <taxon>Chaetothyriomycetidae</taxon>
        <taxon>Verrucariales</taxon>
        <taxon>Verrucariaceae</taxon>
        <taxon>Endocarpon</taxon>
    </lineage>
</organism>
<accession>A0A8H7ARY7</accession>
<evidence type="ECO:0000313" key="5">
    <source>
        <dbReference type="Proteomes" id="UP000606974"/>
    </source>
</evidence>
<dbReference type="SUPFAM" id="SSF53383">
    <property type="entry name" value="PLP-dependent transferases"/>
    <property type="match status" value="1"/>
</dbReference>
<evidence type="ECO:0000313" key="4">
    <source>
        <dbReference type="EMBL" id="KAF7511956.1"/>
    </source>
</evidence>
<dbReference type="InterPro" id="IPR000192">
    <property type="entry name" value="Aminotrans_V_dom"/>
</dbReference>
<dbReference type="Gene3D" id="3.40.640.10">
    <property type="entry name" value="Type I PLP-dependent aspartate aminotransferase-like (Major domain)"/>
    <property type="match status" value="1"/>
</dbReference>
<comment type="caution">
    <text evidence="4">The sequence shown here is derived from an EMBL/GenBank/DDBJ whole genome shotgun (WGS) entry which is preliminary data.</text>
</comment>
<gene>
    <name evidence="4" type="ORF">GJ744_003189</name>
</gene>
<dbReference type="Pfam" id="PF00266">
    <property type="entry name" value="Aminotran_5"/>
    <property type="match status" value="1"/>
</dbReference>
<evidence type="ECO:0000259" key="3">
    <source>
        <dbReference type="Pfam" id="PF00266"/>
    </source>
</evidence>
<feature type="domain" description="Aminotransferase class V" evidence="3">
    <location>
        <begin position="36"/>
        <end position="244"/>
    </location>
</feature>
<dbReference type="Proteomes" id="UP000606974">
    <property type="component" value="Unassembled WGS sequence"/>
</dbReference>
<protein>
    <recommendedName>
        <fullName evidence="3">Aminotransferase class V domain-containing protein</fullName>
    </recommendedName>
</protein>
<reference evidence="4" key="1">
    <citation type="submission" date="2020-02" db="EMBL/GenBank/DDBJ databases">
        <authorList>
            <person name="Palmer J.M."/>
        </authorList>
    </citation>
    <scope>NUCLEOTIDE SEQUENCE</scope>
    <source>
        <strain evidence="4">EPUS1.4</strain>
        <tissue evidence="4">Thallus</tissue>
    </source>
</reference>
<dbReference type="InterPro" id="IPR015424">
    <property type="entry name" value="PyrdxlP-dep_Trfase"/>
</dbReference>
<name>A0A8H7ARY7_9EURO</name>
<dbReference type="InterPro" id="IPR015421">
    <property type="entry name" value="PyrdxlP-dep_Trfase_major"/>
</dbReference>
<dbReference type="PANTHER" id="PTHR43092">
    <property type="entry name" value="L-CYSTEINE DESULFHYDRASE"/>
    <property type="match status" value="1"/>
</dbReference>
<dbReference type="AlphaFoldDB" id="A0A8H7ARY7"/>